<dbReference type="AlphaFoldDB" id="A0A504YFJ7"/>
<dbReference type="PANTHER" id="PTHR46641">
    <property type="entry name" value="FMRFAMIDE RECEPTOR-RELATED"/>
    <property type="match status" value="1"/>
</dbReference>
<protein>
    <recommendedName>
        <fullName evidence="5">G-protein coupled receptors family 1 profile domain-containing protein</fullName>
    </recommendedName>
</protein>
<dbReference type="OrthoDB" id="10011262at2759"/>
<evidence type="ECO:0008006" key="5">
    <source>
        <dbReference type="Google" id="ProtNLM"/>
    </source>
</evidence>
<feature type="transmembrane region" description="Helical" evidence="2">
    <location>
        <begin position="271"/>
        <end position="292"/>
    </location>
</feature>
<dbReference type="EMBL" id="SUNJ01014130">
    <property type="protein sequence ID" value="TPP56740.1"/>
    <property type="molecule type" value="Genomic_DNA"/>
</dbReference>
<feature type="region of interest" description="Disordered" evidence="1">
    <location>
        <begin position="388"/>
        <end position="410"/>
    </location>
</feature>
<reference evidence="3 4" key="1">
    <citation type="submission" date="2019-04" db="EMBL/GenBank/DDBJ databases">
        <title>Annotation for the trematode Fasciola gigantica.</title>
        <authorList>
            <person name="Choi Y.-J."/>
        </authorList>
    </citation>
    <scope>NUCLEOTIDE SEQUENCE [LARGE SCALE GENOMIC DNA]</scope>
    <source>
        <strain evidence="3">Uganda_cow_1</strain>
    </source>
</reference>
<keyword evidence="2" id="KW-1133">Transmembrane helix</keyword>
<dbReference type="Proteomes" id="UP000316759">
    <property type="component" value="Unassembled WGS sequence"/>
</dbReference>
<feature type="transmembrane region" description="Helical" evidence="2">
    <location>
        <begin position="145"/>
        <end position="167"/>
    </location>
</feature>
<dbReference type="InterPro" id="IPR052954">
    <property type="entry name" value="GPCR-Ligand_Int"/>
</dbReference>
<organism evidence="3 4">
    <name type="scientific">Fasciola gigantica</name>
    <name type="common">Giant liver fluke</name>
    <dbReference type="NCBI Taxonomy" id="46835"/>
    <lineage>
        <taxon>Eukaryota</taxon>
        <taxon>Metazoa</taxon>
        <taxon>Spiralia</taxon>
        <taxon>Lophotrochozoa</taxon>
        <taxon>Platyhelminthes</taxon>
        <taxon>Trematoda</taxon>
        <taxon>Digenea</taxon>
        <taxon>Plagiorchiida</taxon>
        <taxon>Echinostomata</taxon>
        <taxon>Echinostomatoidea</taxon>
        <taxon>Fasciolidae</taxon>
        <taxon>Fasciola</taxon>
    </lineage>
</organism>
<evidence type="ECO:0000313" key="3">
    <source>
        <dbReference type="EMBL" id="TPP56740.1"/>
    </source>
</evidence>
<gene>
    <name evidence="3" type="ORF">FGIG_10830</name>
</gene>
<feature type="transmembrane region" description="Helical" evidence="2">
    <location>
        <begin position="225"/>
        <end position="250"/>
    </location>
</feature>
<accession>A0A504YFJ7</accession>
<evidence type="ECO:0000256" key="2">
    <source>
        <dbReference type="SAM" id="Phobius"/>
    </source>
</evidence>
<keyword evidence="2" id="KW-0472">Membrane</keyword>
<sequence>MDLFYNLDELPTVTEALKMPYQTYLKHARGVLEFKEYCQMGLTESLEKVHEWCVHLKCLSASDPCIPSRTNDTADELVFLESSAMTTPYPTDSIRNASFLDSNSSIFDKNHSVLNFMKVFGYNKSKCYDDYLCDQVEMSGPNHGILGFTCFILCLYGIVSNLVLLPAYNIGLNRSGATIYLSAMSIFDIAYMALTLLVVTSRYMPADFSSQMETYAQFSARFVPIGAPIMLFCELVVVWLTVALLANRLLYLKFGFQSKYLCSQLQSVKSITALVLFGLAYASCKMLEYTLIKNDHMNVFRVVLTPIGNTSLYKNLMYHWLKVPLQMFLPYLSVGLLVSLVVTKMLNLHKSKWKAVASLCNDTACACVCRTGVCGNECQEGVSNPTKWSRSQSPEFGSKRYSTGKSATETNPVYETQPTAKLLPGQLCETLDHIEEELSYLYFQLPQVDETREHANVITTVCIGLLLLILKVPKFILHILSTEDYIVYNPTIFALTDQVLDTIFAACKPTVCILVGAHFRQALIAPRLYCYSSERETPEMLTAKSPSHPKAADLQLTERSGEKNHQLALGNIPVV</sequence>
<keyword evidence="4" id="KW-1185">Reference proteome</keyword>
<evidence type="ECO:0000256" key="1">
    <source>
        <dbReference type="SAM" id="MobiDB-lite"/>
    </source>
</evidence>
<dbReference type="Gene3D" id="1.20.1070.10">
    <property type="entry name" value="Rhodopsin 7-helix transmembrane proteins"/>
    <property type="match status" value="1"/>
</dbReference>
<feature type="transmembrane region" description="Helical" evidence="2">
    <location>
        <begin position="328"/>
        <end position="346"/>
    </location>
</feature>
<dbReference type="PANTHER" id="PTHR46641:SF2">
    <property type="entry name" value="FMRFAMIDE RECEPTOR"/>
    <property type="match status" value="1"/>
</dbReference>
<dbReference type="SUPFAM" id="SSF81321">
    <property type="entry name" value="Family A G protein-coupled receptor-like"/>
    <property type="match status" value="1"/>
</dbReference>
<feature type="transmembrane region" description="Helical" evidence="2">
    <location>
        <begin position="179"/>
        <end position="205"/>
    </location>
</feature>
<name>A0A504YFJ7_FASGI</name>
<comment type="caution">
    <text evidence="3">The sequence shown here is derived from an EMBL/GenBank/DDBJ whole genome shotgun (WGS) entry which is preliminary data.</text>
</comment>
<proteinExistence type="predicted"/>
<evidence type="ECO:0000313" key="4">
    <source>
        <dbReference type="Proteomes" id="UP000316759"/>
    </source>
</evidence>
<keyword evidence="2" id="KW-0812">Transmembrane</keyword>